<dbReference type="RefSeq" id="WP_103921083.1">
    <property type="nucleotide sequence ID" value="NZ_FMSV02000530.1"/>
</dbReference>
<proteinExistence type="predicted"/>
<evidence type="ECO:0000259" key="1">
    <source>
        <dbReference type="Pfam" id="PF04851"/>
    </source>
</evidence>
<reference evidence="2 3" key="1">
    <citation type="submission" date="2016-10" db="EMBL/GenBank/DDBJ databases">
        <authorList>
            <person name="de Groot N.N."/>
        </authorList>
    </citation>
    <scope>NUCLEOTIDE SEQUENCE [LARGE SCALE GENOMIC DNA]</scope>
    <source>
        <strain evidence="2">MBHS1</strain>
    </source>
</reference>
<feature type="domain" description="Helicase/UvrB N-terminal" evidence="1">
    <location>
        <begin position="24"/>
        <end position="120"/>
    </location>
</feature>
<dbReference type="GO" id="GO:0003677">
    <property type="term" value="F:DNA binding"/>
    <property type="evidence" value="ECO:0007669"/>
    <property type="project" value="InterPro"/>
</dbReference>
<gene>
    <name evidence="2" type="ORF">MBHS_03304</name>
</gene>
<evidence type="ECO:0000313" key="3">
    <source>
        <dbReference type="Proteomes" id="UP000236724"/>
    </source>
</evidence>
<dbReference type="Proteomes" id="UP000236724">
    <property type="component" value="Unassembled WGS sequence"/>
</dbReference>
<organism evidence="2 3">
    <name type="scientific">Candidatus Venteria ishoeyi</name>
    <dbReference type="NCBI Taxonomy" id="1899563"/>
    <lineage>
        <taxon>Bacteria</taxon>
        <taxon>Pseudomonadati</taxon>
        <taxon>Pseudomonadota</taxon>
        <taxon>Gammaproteobacteria</taxon>
        <taxon>Thiotrichales</taxon>
        <taxon>Thiotrichaceae</taxon>
        <taxon>Venteria</taxon>
    </lineage>
</organism>
<dbReference type="GO" id="GO:0016787">
    <property type="term" value="F:hydrolase activity"/>
    <property type="evidence" value="ECO:0007669"/>
    <property type="project" value="InterPro"/>
</dbReference>
<dbReference type="OrthoDB" id="9804145at2"/>
<sequence length="451" mass="52625">MLSKYLFNETVLIDNQQIRIKEVDNFQAANPDDINIVFSTIQGLHTRLNTPRENSLTYDDFESENIVLISDEAHHINAETKKAKDLNQTEMFDLTSWESTVNKIFNAHPQNILLEFTATVDLTNDQIIDKYRDKILFDYPLKSFRLDGYSKEVKVLQSDIQSFDRALQAVILSQFRRKIFEKHGWLIKPVILFKSKTIKESNAFLEEFINKVKDLRSNDLEKLQGNPNLDAVLSRVFTYFKFNKITLENLALELQEEFAENKCISVNSKDESEQKQIAVNTLEDTDNEYRAIFAVDKLNEGWDVLNLFDIVRLYDTRDSGIAGKPGKTTLSEAQLIGRGARYCPFRLEEDQPLYQRKYDILNDEKEHDLKLCEELYYHSAYNPRYIQELHTALEEIGIKAKQSKQLELTLKSDFKDKTFYKTGFFFKNERVKYAREDITGINTSFIPESVT</sequence>
<dbReference type="AlphaFoldDB" id="A0A1H6FDN1"/>
<dbReference type="InterPro" id="IPR006935">
    <property type="entry name" value="Helicase/UvrB_N"/>
</dbReference>
<evidence type="ECO:0000313" key="2">
    <source>
        <dbReference type="EMBL" id="SEH07429.1"/>
    </source>
</evidence>
<name>A0A1H6FDN1_9GAMM</name>
<protein>
    <submittedName>
        <fullName evidence="2">Type III restriction enzyme, res subunit</fullName>
    </submittedName>
</protein>
<dbReference type="EMBL" id="FMSV02000530">
    <property type="protein sequence ID" value="SEH07429.1"/>
    <property type="molecule type" value="Genomic_DNA"/>
</dbReference>
<keyword evidence="3" id="KW-1185">Reference proteome</keyword>
<accession>A0A1H6FDN1</accession>
<dbReference type="Pfam" id="PF04851">
    <property type="entry name" value="ResIII"/>
    <property type="match status" value="1"/>
</dbReference>
<dbReference type="InterPro" id="IPR027417">
    <property type="entry name" value="P-loop_NTPase"/>
</dbReference>
<dbReference type="Gene3D" id="3.40.50.300">
    <property type="entry name" value="P-loop containing nucleotide triphosphate hydrolases"/>
    <property type="match status" value="1"/>
</dbReference>
<dbReference type="SUPFAM" id="SSF52540">
    <property type="entry name" value="P-loop containing nucleoside triphosphate hydrolases"/>
    <property type="match status" value="1"/>
</dbReference>
<dbReference type="GO" id="GO:0005524">
    <property type="term" value="F:ATP binding"/>
    <property type="evidence" value="ECO:0007669"/>
    <property type="project" value="InterPro"/>
</dbReference>
<dbReference type="CDD" id="cd18785">
    <property type="entry name" value="SF2_C"/>
    <property type="match status" value="1"/>
</dbReference>